<dbReference type="GO" id="GO:0008270">
    <property type="term" value="F:zinc ion binding"/>
    <property type="evidence" value="ECO:0007669"/>
    <property type="project" value="UniProtKB-KW"/>
</dbReference>
<keyword evidence="4" id="KW-0597">Phosphoprotein</keyword>
<dbReference type="FunFam" id="3.30.160.60:FF:002063">
    <property type="entry name" value="RB associated KRAB zinc finger"/>
    <property type="match status" value="1"/>
</dbReference>
<feature type="domain" description="C2H2-type" evidence="17">
    <location>
        <begin position="942"/>
        <end position="969"/>
    </location>
</feature>
<dbReference type="PROSITE" id="PS00028">
    <property type="entry name" value="ZINC_FINGER_C2H2_1"/>
    <property type="match status" value="15"/>
</dbReference>
<dbReference type="SUPFAM" id="SSF109640">
    <property type="entry name" value="KRAB domain (Kruppel-associated box)"/>
    <property type="match status" value="1"/>
</dbReference>
<evidence type="ECO:0000256" key="2">
    <source>
        <dbReference type="ARBA" id="ARBA00006991"/>
    </source>
</evidence>
<dbReference type="PROSITE" id="PS50157">
    <property type="entry name" value="ZINC_FINGER_C2H2_2"/>
    <property type="match status" value="15"/>
</dbReference>
<feature type="domain" description="C2H2-type" evidence="17">
    <location>
        <begin position="1082"/>
        <end position="1109"/>
    </location>
</feature>
<feature type="region of interest" description="Disordered" evidence="16">
    <location>
        <begin position="675"/>
        <end position="695"/>
    </location>
</feature>
<feature type="coiled-coil region" evidence="15">
    <location>
        <begin position="356"/>
        <end position="399"/>
    </location>
</feature>
<accession>A0A6P9ASD0</accession>
<keyword evidence="9" id="KW-0832">Ubl conjugation</keyword>
<feature type="domain" description="C2H2-type" evidence="17">
    <location>
        <begin position="886"/>
        <end position="913"/>
    </location>
</feature>
<feature type="compositionally biased region" description="Low complexity" evidence="16">
    <location>
        <begin position="110"/>
        <end position="132"/>
    </location>
</feature>
<evidence type="ECO:0000256" key="14">
    <source>
        <dbReference type="PROSITE-ProRule" id="PRU00042"/>
    </source>
</evidence>
<keyword evidence="10" id="KW-0805">Transcription regulation</keyword>
<dbReference type="FunFam" id="3.30.160.60:FF:002061">
    <property type="entry name" value="Uncharacterized protein"/>
    <property type="match status" value="1"/>
</dbReference>
<dbReference type="PROSITE" id="PS50805">
    <property type="entry name" value="KRAB"/>
    <property type="match status" value="1"/>
</dbReference>
<dbReference type="FunFam" id="3.30.160.60:FF:000016">
    <property type="entry name" value="zinc finger protein 37 homolog"/>
    <property type="match status" value="1"/>
</dbReference>
<sequence>MAAAAEVSPERLAEVEALLAQRVSEPVRARWRWEVNLGKPNLQRFRAQLSEARRGRDALLARDAALSEAEQQRLQGFLRLEMALLRWFQARGEREAARRARRRKPGVGTSGAAAPDAGSEGSAAAPALAKEAAPIEDKESPSPPMPAEPAAAATTSVEKVAALREALLGVVAELEAAEGRGRPVRAARKLEVALAAFLDDRLWESLRELGRAVRKEGRARARQLLALREALEEEGWAESSEALRRELEGLRTGLREATLEGLQPMLEKAEALLRKTDCWEVACLEKGLWAGPLEEAEEARREAKTFRQTLQQVPLGQGEAALRRAGQEAPVKEAHLLWEKAAALETQALAFWSETLKQAEELLARVDSLRSALQNSSLKEALWEKVEELRDALRETTREKVGLLPLDMWGKNPREMCSRLHQLCRDWLQPEKKTKAQMLDLVILEQLLAVLPAEMANWVRECGAETSAQAVALAEGFLLSQAEKQQQEELQVRQVQQSFLETIPRHPKRRKDLSEVSQELPFRGIPQEDPNWDTSEGSSPFPGGTERVAEPPVQGLVSFEEVAVCFSKEEWTQLDPRQKALHGEVMRENLRNVASVDTVGQENTCYRQILEALRRKEGRDQTELKSHERNQSKYGSRKFSAFQCDEFQDRAALHLSKGKRTKCFGKSVKTFREKLDLNEHDQTPTKEEEDQNREGEKSYSWTFILSLRDRINMGEKPYKCRECGKNFRSSSQVTSHRRIHTGEKPYKCLECGKSFSWSNDLTCHKRIHTGEKLYKCSECGRSFRRNSQLAYHKRLHAGEKPYKCMECGKNFLWSYQLTSHKMIHTGEKPYKCLECGKSFRRSSELTSHRRIHTGERPYKCLECGRDFRGSSELTSHRRVHTGEKPYKCIECGRTFRRNSQLAYHKRLHSGEKLYKCMECGKNFFWSYQLASHKMIHTGEKPYKCIECGKSFRGSRELSSHKRIHTLEELHKCLGCGKAFRSSTELTSHRKIHPRERPYICMECGKSFSWSSQLTSHKRIHSGENPYKCVECGKSFGENSELTSHKTIHLGERPYKCMKCGKSFRRNSQLTCHRRIHTGEKPFKCAVCGKSFRQSSHLLSHKNIHTGEKPYQCMECGKTFKRSSELMSHKRIHMGEKP</sequence>
<dbReference type="FunFam" id="3.30.160.60:FF:000295">
    <property type="entry name" value="zinc finger protein 19"/>
    <property type="match status" value="1"/>
</dbReference>
<dbReference type="FunFam" id="3.30.160.60:FF:000213">
    <property type="entry name" value="Zinc finger protein 624"/>
    <property type="match status" value="1"/>
</dbReference>
<dbReference type="Pfam" id="PF01352">
    <property type="entry name" value="KRAB"/>
    <property type="match status" value="1"/>
</dbReference>
<dbReference type="InterPro" id="IPR038269">
    <property type="entry name" value="SCAN_sf"/>
</dbReference>
<dbReference type="SUPFAM" id="SSF47353">
    <property type="entry name" value="Retrovirus capsid dimerization domain-like"/>
    <property type="match status" value="1"/>
</dbReference>
<keyword evidence="20" id="KW-1185">Reference proteome</keyword>
<dbReference type="GO" id="GO:0005634">
    <property type="term" value="C:nucleus"/>
    <property type="evidence" value="ECO:0007669"/>
    <property type="project" value="UniProtKB-SubCell"/>
</dbReference>
<feature type="domain" description="C2H2-type" evidence="17">
    <location>
        <begin position="1054"/>
        <end position="1081"/>
    </location>
</feature>
<keyword evidence="7 14" id="KW-0863">Zinc-finger</keyword>
<dbReference type="InterPro" id="IPR013087">
    <property type="entry name" value="Znf_C2H2_type"/>
</dbReference>
<dbReference type="FunFam" id="3.30.160.60:FF:000478">
    <property type="entry name" value="Zinc finger protein 133"/>
    <property type="match status" value="2"/>
</dbReference>
<proteinExistence type="inferred from homology"/>
<evidence type="ECO:0000313" key="20">
    <source>
        <dbReference type="Proteomes" id="UP001652622"/>
    </source>
</evidence>
<feature type="domain" description="C2H2-type" evidence="17">
    <location>
        <begin position="858"/>
        <end position="885"/>
    </location>
</feature>
<evidence type="ECO:0000256" key="8">
    <source>
        <dbReference type="ARBA" id="ARBA00022833"/>
    </source>
</evidence>
<keyword evidence="11" id="KW-0238">DNA-binding</keyword>
<keyword evidence="15" id="KW-0175">Coiled coil</keyword>
<dbReference type="Gene3D" id="3.30.160.60">
    <property type="entry name" value="Classic Zinc Finger"/>
    <property type="match status" value="15"/>
</dbReference>
<evidence type="ECO:0000256" key="1">
    <source>
        <dbReference type="ARBA" id="ARBA00004123"/>
    </source>
</evidence>
<dbReference type="PROSITE" id="PS50804">
    <property type="entry name" value="SCAN_BOX"/>
    <property type="match status" value="1"/>
</dbReference>
<keyword evidence="8" id="KW-0862">Zinc</keyword>
<dbReference type="SUPFAM" id="SSF57667">
    <property type="entry name" value="beta-beta-alpha zinc fingers"/>
    <property type="match status" value="8"/>
</dbReference>
<evidence type="ECO:0000256" key="11">
    <source>
        <dbReference type="ARBA" id="ARBA00023125"/>
    </source>
</evidence>
<dbReference type="CDD" id="cd07765">
    <property type="entry name" value="KRAB_A-box"/>
    <property type="match status" value="1"/>
</dbReference>
<dbReference type="Pfam" id="PF00096">
    <property type="entry name" value="zf-C2H2"/>
    <property type="match status" value="12"/>
</dbReference>
<evidence type="ECO:0000259" key="18">
    <source>
        <dbReference type="PROSITE" id="PS50804"/>
    </source>
</evidence>
<reference evidence="21" key="1">
    <citation type="submission" date="2025-08" db="UniProtKB">
        <authorList>
            <consortium name="RefSeq"/>
        </authorList>
    </citation>
    <scope>IDENTIFICATION</scope>
    <source>
        <tissue evidence="21">Blood</tissue>
    </source>
</reference>
<dbReference type="SMART" id="SM00349">
    <property type="entry name" value="KRAB"/>
    <property type="match status" value="1"/>
</dbReference>
<dbReference type="PANTHER" id="PTHR23235">
    <property type="entry name" value="KRUEPPEL-LIKE TRANSCRIPTION FACTOR"/>
    <property type="match status" value="1"/>
</dbReference>
<dbReference type="SMART" id="SM00355">
    <property type="entry name" value="ZnF_C2H2"/>
    <property type="match status" value="15"/>
</dbReference>
<feature type="region of interest" description="Disordered" evidence="16">
    <location>
        <begin position="523"/>
        <end position="547"/>
    </location>
</feature>
<evidence type="ECO:0000259" key="17">
    <source>
        <dbReference type="PROSITE" id="PS50157"/>
    </source>
</evidence>
<dbReference type="FunFam" id="3.30.160.60:FF:003000">
    <property type="entry name" value="Zinc finger and SCAN domain-containing 20"/>
    <property type="match status" value="1"/>
</dbReference>
<evidence type="ECO:0000256" key="3">
    <source>
        <dbReference type="ARBA" id="ARBA00022499"/>
    </source>
</evidence>
<feature type="domain" description="C2H2-type" evidence="17">
    <location>
        <begin position="970"/>
        <end position="997"/>
    </location>
</feature>
<name>A0A6P9ASD0_PANGU</name>
<keyword evidence="3" id="KW-1017">Isopeptide bond</keyword>
<feature type="domain" description="C2H2-type" evidence="17">
    <location>
        <begin position="1110"/>
        <end position="1137"/>
    </location>
</feature>
<evidence type="ECO:0000256" key="6">
    <source>
        <dbReference type="ARBA" id="ARBA00022737"/>
    </source>
</evidence>
<dbReference type="FunFam" id="3.30.160.60:FF:002343">
    <property type="entry name" value="Zinc finger protein 33A"/>
    <property type="match status" value="2"/>
</dbReference>
<feature type="domain" description="C2H2-type" evidence="17">
    <location>
        <begin position="774"/>
        <end position="801"/>
    </location>
</feature>
<keyword evidence="12" id="KW-0804">Transcription</keyword>
<dbReference type="Gene3D" id="6.10.140.140">
    <property type="match status" value="1"/>
</dbReference>
<feature type="region of interest" description="Disordered" evidence="16">
    <location>
        <begin position="96"/>
        <end position="153"/>
    </location>
</feature>
<dbReference type="Pfam" id="PF02023">
    <property type="entry name" value="SCAN"/>
    <property type="match status" value="1"/>
</dbReference>
<comment type="similarity">
    <text evidence="2">Belongs to the krueppel C2H2-type zinc-finger protein family.</text>
</comment>
<evidence type="ECO:0000256" key="12">
    <source>
        <dbReference type="ARBA" id="ARBA00023163"/>
    </source>
</evidence>
<dbReference type="AlphaFoldDB" id="A0A6P9ASD0"/>
<feature type="domain" description="SCAN box" evidence="18">
    <location>
        <begin position="412"/>
        <end position="477"/>
    </location>
</feature>
<evidence type="ECO:0000256" key="13">
    <source>
        <dbReference type="ARBA" id="ARBA00023242"/>
    </source>
</evidence>
<feature type="domain" description="KRAB" evidence="19">
    <location>
        <begin position="557"/>
        <end position="634"/>
    </location>
</feature>
<dbReference type="InterPro" id="IPR001909">
    <property type="entry name" value="KRAB"/>
</dbReference>
<feature type="domain" description="C2H2-type" evidence="17">
    <location>
        <begin position="718"/>
        <end position="745"/>
    </location>
</feature>
<evidence type="ECO:0000313" key="21">
    <source>
        <dbReference type="RefSeq" id="XP_034261507.1"/>
    </source>
</evidence>
<feature type="coiled-coil region" evidence="15">
    <location>
        <begin position="214"/>
        <end position="260"/>
    </location>
</feature>
<dbReference type="GO" id="GO:0000981">
    <property type="term" value="F:DNA-binding transcription factor activity, RNA polymerase II-specific"/>
    <property type="evidence" value="ECO:0007669"/>
    <property type="project" value="TreeGrafter"/>
</dbReference>
<evidence type="ECO:0000256" key="10">
    <source>
        <dbReference type="ARBA" id="ARBA00023015"/>
    </source>
</evidence>
<keyword evidence="13" id="KW-0539">Nucleus</keyword>
<gene>
    <name evidence="21" type="primary">LOC117657480</name>
</gene>
<evidence type="ECO:0000256" key="4">
    <source>
        <dbReference type="ARBA" id="ARBA00022553"/>
    </source>
</evidence>
<feature type="domain" description="C2H2-type" evidence="17">
    <location>
        <begin position="830"/>
        <end position="857"/>
    </location>
</feature>
<evidence type="ECO:0000256" key="5">
    <source>
        <dbReference type="ARBA" id="ARBA00022723"/>
    </source>
</evidence>
<dbReference type="InterPro" id="IPR003309">
    <property type="entry name" value="SCAN_dom"/>
</dbReference>
<dbReference type="OMA" id="KSPREMC"/>
<dbReference type="GeneID" id="117657480"/>
<dbReference type="FunFam" id="3.30.160.60:FF:000624">
    <property type="entry name" value="zinc finger protein 697"/>
    <property type="match status" value="1"/>
</dbReference>
<evidence type="ECO:0000259" key="19">
    <source>
        <dbReference type="PROSITE" id="PS50805"/>
    </source>
</evidence>
<dbReference type="RefSeq" id="XP_034261507.1">
    <property type="nucleotide sequence ID" value="XM_034405616.2"/>
</dbReference>
<keyword evidence="5" id="KW-0479">Metal-binding</keyword>
<dbReference type="SMART" id="SM00431">
    <property type="entry name" value="SCAN"/>
    <property type="match status" value="1"/>
</dbReference>
<keyword evidence="6" id="KW-0677">Repeat</keyword>
<evidence type="ECO:0000256" key="15">
    <source>
        <dbReference type="SAM" id="Coils"/>
    </source>
</evidence>
<dbReference type="FunFam" id="3.30.160.60:FF:000389">
    <property type="entry name" value="Zinc finger protein"/>
    <property type="match status" value="1"/>
</dbReference>
<evidence type="ECO:0000256" key="9">
    <source>
        <dbReference type="ARBA" id="ARBA00022843"/>
    </source>
</evidence>
<feature type="domain" description="C2H2-type" evidence="17">
    <location>
        <begin position="1026"/>
        <end position="1053"/>
    </location>
</feature>
<evidence type="ECO:0000256" key="16">
    <source>
        <dbReference type="SAM" id="MobiDB-lite"/>
    </source>
</evidence>
<feature type="domain" description="C2H2-type" evidence="17">
    <location>
        <begin position="998"/>
        <end position="1025"/>
    </location>
</feature>
<dbReference type="GO" id="GO:0000978">
    <property type="term" value="F:RNA polymerase II cis-regulatory region sequence-specific DNA binding"/>
    <property type="evidence" value="ECO:0007669"/>
    <property type="project" value="TreeGrafter"/>
</dbReference>
<comment type="subcellular location">
    <subcellularLocation>
        <location evidence="1">Nucleus</location>
    </subcellularLocation>
</comment>
<dbReference type="InterPro" id="IPR036236">
    <property type="entry name" value="Znf_C2H2_sf"/>
</dbReference>
<dbReference type="InterPro" id="IPR036051">
    <property type="entry name" value="KRAB_dom_sf"/>
</dbReference>
<dbReference type="PANTHER" id="PTHR23235:SF178">
    <property type="entry name" value="C2H2-TYPE DOMAIN-CONTAINING PROTEIN-RELATED"/>
    <property type="match status" value="1"/>
</dbReference>
<organism evidence="20 21">
    <name type="scientific">Pantherophis guttatus</name>
    <name type="common">Corn snake</name>
    <name type="synonym">Elaphe guttata</name>
    <dbReference type="NCBI Taxonomy" id="94885"/>
    <lineage>
        <taxon>Eukaryota</taxon>
        <taxon>Metazoa</taxon>
        <taxon>Chordata</taxon>
        <taxon>Craniata</taxon>
        <taxon>Vertebrata</taxon>
        <taxon>Euteleostomi</taxon>
        <taxon>Lepidosauria</taxon>
        <taxon>Squamata</taxon>
        <taxon>Bifurcata</taxon>
        <taxon>Unidentata</taxon>
        <taxon>Episquamata</taxon>
        <taxon>Toxicofera</taxon>
        <taxon>Serpentes</taxon>
        <taxon>Colubroidea</taxon>
        <taxon>Colubridae</taxon>
        <taxon>Colubrinae</taxon>
        <taxon>Pantherophis</taxon>
    </lineage>
</organism>
<dbReference type="InParanoid" id="A0A6P9ASD0"/>
<evidence type="ECO:0000256" key="7">
    <source>
        <dbReference type="ARBA" id="ARBA00022771"/>
    </source>
</evidence>
<dbReference type="FunFam" id="3.30.160.60:FF:002093">
    <property type="match status" value="1"/>
</dbReference>
<protein>
    <submittedName>
        <fullName evidence="21">Zinc finger protein 85-like</fullName>
    </submittedName>
</protein>
<feature type="domain" description="C2H2-type" evidence="17">
    <location>
        <begin position="914"/>
        <end position="941"/>
    </location>
</feature>
<dbReference type="Gene3D" id="1.10.4020.10">
    <property type="entry name" value="DNA breaking-rejoining enzymes"/>
    <property type="match status" value="1"/>
</dbReference>
<feature type="domain" description="C2H2-type" evidence="17">
    <location>
        <begin position="802"/>
        <end position="829"/>
    </location>
</feature>
<dbReference type="Proteomes" id="UP001652622">
    <property type="component" value="Unplaced"/>
</dbReference>
<dbReference type="KEGG" id="pgut:117657480"/>
<dbReference type="FunFam" id="3.30.160.60:FF:000690">
    <property type="entry name" value="Zinc finger protein 354C"/>
    <property type="match status" value="1"/>
</dbReference>
<feature type="domain" description="C2H2-type" evidence="17">
    <location>
        <begin position="746"/>
        <end position="773"/>
    </location>
</feature>